<name>A0A504JLP6_9FLAO</name>
<dbReference type="OrthoDB" id="668285at2"/>
<dbReference type="AlphaFoldDB" id="A0A504JLP6"/>
<dbReference type="Proteomes" id="UP000315540">
    <property type="component" value="Unassembled WGS sequence"/>
</dbReference>
<protein>
    <submittedName>
        <fullName evidence="1">Uncharacterized protein</fullName>
    </submittedName>
</protein>
<proteinExistence type="predicted"/>
<dbReference type="RefSeq" id="WP_140592052.1">
    <property type="nucleotide sequence ID" value="NZ_VFWZ01000002.1"/>
</dbReference>
<keyword evidence="2" id="KW-1185">Reference proteome</keyword>
<sequence>MINKRDKNIISSLSTKLGLPTLESGICIIRDELNWRVNEKEINYCWLVKHFMGPMSKEWWLFSIKLEESDFRGLENPELLIQGIFTADIDGNIEDFYSDTQTQNFTDKIRDLTLNNMLDVFNRTAFGVQMRDGNIYQYFIFSPGSNSSFFLNNPQSKDWVLWREQVRKTGCKLALESNIFNLIKIFK</sequence>
<reference evidence="1 2" key="1">
    <citation type="submission" date="2019-06" db="EMBL/GenBank/DDBJ databases">
        <authorList>
            <person name="Meng X."/>
        </authorList>
    </citation>
    <scope>NUCLEOTIDE SEQUENCE [LARGE SCALE GENOMIC DNA]</scope>
    <source>
        <strain evidence="1 2">M625</strain>
    </source>
</reference>
<evidence type="ECO:0000313" key="1">
    <source>
        <dbReference type="EMBL" id="TPN87410.1"/>
    </source>
</evidence>
<evidence type="ECO:0000313" key="2">
    <source>
        <dbReference type="Proteomes" id="UP000315540"/>
    </source>
</evidence>
<gene>
    <name evidence="1" type="ORF">FHK87_07455</name>
</gene>
<accession>A0A504JLP6</accession>
<comment type="caution">
    <text evidence="1">The sequence shown here is derived from an EMBL/GenBank/DDBJ whole genome shotgun (WGS) entry which is preliminary data.</text>
</comment>
<dbReference type="EMBL" id="VFWZ01000002">
    <property type="protein sequence ID" value="TPN87410.1"/>
    <property type="molecule type" value="Genomic_DNA"/>
</dbReference>
<organism evidence="1 2">
    <name type="scientific">Aquimarina algicola</name>
    <dbReference type="NCBI Taxonomy" id="2589995"/>
    <lineage>
        <taxon>Bacteria</taxon>
        <taxon>Pseudomonadati</taxon>
        <taxon>Bacteroidota</taxon>
        <taxon>Flavobacteriia</taxon>
        <taxon>Flavobacteriales</taxon>
        <taxon>Flavobacteriaceae</taxon>
        <taxon>Aquimarina</taxon>
    </lineage>
</organism>